<organism evidence="1">
    <name type="scientific">Phytophthora nicotianae</name>
    <name type="common">Potato buckeye rot agent</name>
    <name type="synonym">Phytophthora parasitica</name>
    <dbReference type="NCBI Taxonomy" id="4792"/>
    <lineage>
        <taxon>Eukaryota</taxon>
        <taxon>Sar</taxon>
        <taxon>Stramenopiles</taxon>
        <taxon>Oomycota</taxon>
        <taxon>Peronosporomycetes</taxon>
        <taxon>Peronosporales</taxon>
        <taxon>Peronosporaceae</taxon>
        <taxon>Phytophthora</taxon>
    </lineage>
</organism>
<reference evidence="1" key="2">
    <citation type="submission" date="2013-11" db="EMBL/GenBank/DDBJ databases">
        <title>The Genome Sequence of Phytophthora parasitica CJ02B3.</title>
        <authorList>
            <consortium name="The Broad Institute Genomics Platform"/>
            <person name="Russ C."/>
            <person name="Tyler B."/>
            <person name="Panabieres F."/>
            <person name="Shan W."/>
            <person name="Tripathy S."/>
            <person name="Grunwald N."/>
            <person name="Machado M."/>
            <person name="Johnson C.S."/>
            <person name="Arredondo F."/>
            <person name="Hong C."/>
            <person name="Coffey M."/>
            <person name="Young S.K."/>
            <person name="Zeng Q."/>
            <person name="Gargeya S."/>
            <person name="Fitzgerald M."/>
            <person name="Abouelleil A."/>
            <person name="Alvarado L."/>
            <person name="Chapman S.B."/>
            <person name="Gainer-Dewar J."/>
            <person name="Goldberg J."/>
            <person name="Griggs A."/>
            <person name="Gujja S."/>
            <person name="Hansen M."/>
            <person name="Howarth C."/>
            <person name="Imamovic A."/>
            <person name="Ireland A."/>
            <person name="Larimer J."/>
            <person name="McCowan C."/>
            <person name="Murphy C."/>
            <person name="Pearson M."/>
            <person name="Poon T.W."/>
            <person name="Priest M."/>
            <person name="Roberts A."/>
            <person name="Saif S."/>
            <person name="Shea T."/>
            <person name="Sykes S."/>
            <person name="Wortman J."/>
            <person name="Nusbaum C."/>
            <person name="Birren B."/>
        </authorList>
    </citation>
    <scope>NUCLEOTIDE SEQUENCE [LARGE SCALE GENOMIC DNA]</scope>
    <source>
        <strain evidence="1">CJ02B3</strain>
    </source>
</reference>
<dbReference type="EMBL" id="KI681920">
    <property type="protein sequence ID" value="ETL84000.1"/>
    <property type="molecule type" value="Genomic_DNA"/>
</dbReference>
<dbReference type="Proteomes" id="UP000054423">
    <property type="component" value="Unassembled WGS sequence"/>
</dbReference>
<evidence type="ECO:0000313" key="2">
    <source>
        <dbReference type="EMBL" id="ETL84000.1"/>
    </source>
</evidence>
<name>W2G2N5_PHYNI</name>
<reference evidence="2" key="1">
    <citation type="submission" date="2013-11" db="EMBL/GenBank/DDBJ databases">
        <title>The Genome Sequence of Phytophthora parasitica CHvinca01.</title>
        <authorList>
            <consortium name="The Broad Institute Genomics Platform"/>
            <person name="Russ C."/>
            <person name="Tyler B."/>
            <person name="Panabieres F."/>
            <person name="Shan W."/>
            <person name="Tripathy S."/>
            <person name="Grunwald N."/>
            <person name="Machado M."/>
            <person name="Johnson C.S."/>
            <person name="Arredondo F."/>
            <person name="Hong C."/>
            <person name="Coffey M."/>
            <person name="Young S.K."/>
            <person name="Zeng Q."/>
            <person name="Gargeya S."/>
            <person name="Fitzgerald M."/>
            <person name="Abouelleil A."/>
            <person name="Alvarado L."/>
            <person name="Chapman S.B."/>
            <person name="Gainer-Dewar J."/>
            <person name="Goldberg J."/>
            <person name="Griggs A."/>
            <person name="Gujja S."/>
            <person name="Hansen M."/>
            <person name="Howarth C."/>
            <person name="Imamovic A."/>
            <person name="Ireland A."/>
            <person name="Larimer J."/>
            <person name="McCowan C."/>
            <person name="Murphy C."/>
            <person name="Pearson M."/>
            <person name="Poon T.W."/>
            <person name="Priest M."/>
            <person name="Roberts A."/>
            <person name="Saif S."/>
            <person name="Shea T."/>
            <person name="Sykes S."/>
            <person name="Wortman J."/>
            <person name="Nusbaum C."/>
            <person name="Birren B."/>
        </authorList>
    </citation>
    <scope>NUCLEOTIDE SEQUENCE [LARGE SCALE GENOMIC DNA]</scope>
    <source>
        <strain evidence="2">CHvinca01</strain>
    </source>
</reference>
<gene>
    <name evidence="1" type="ORF">L915_16415</name>
    <name evidence="2" type="ORF">L917_16121</name>
</gene>
<sequence>MKTFQGGHDRLLPRSLSLVTLTMLMRVKTYLRPWWKLSLIIQIDGVNDPIVSIMNQQYEKRTKTHQSWKSVVLSADQADIA</sequence>
<protein>
    <submittedName>
        <fullName evidence="1">Uncharacterized protein</fullName>
    </submittedName>
</protein>
<accession>W2G2N5</accession>
<evidence type="ECO:0000313" key="1">
    <source>
        <dbReference type="EMBL" id="ETK77313.1"/>
    </source>
</evidence>
<dbReference type="Proteomes" id="UP000053236">
    <property type="component" value="Unassembled WGS sequence"/>
</dbReference>
<dbReference type="AlphaFoldDB" id="W2G2N5"/>
<proteinExistence type="predicted"/>
<dbReference type="EMBL" id="KI688441">
    <property type="protein sequence ID" value="ETK77313.1"/>
    <property type="molecule type" value="Genomic_DNA"/>
</dbReference>